<accession>A0A3R6AXD9</accession>
<dbReference type="Pfam" id="PF04879">
    <property type="entry name" value="Molybdop_Fe4S4"/>
    <property type="match status" value="1"/>
</dbReference>
<keyword evidence="8" id="KW-0408">Iron</keyword>
<dbReference type="InterPro" id="IPR009010">
    <property type="entry name" value="Asp_de-COase-like_dom_sf"/>
</dbReference>
<keyword evidence="9" id="KW-0411">Iron-sulfur</keyword>
<dbReference type="Pfam" id="PF00384">
    <property type="entry name" value="Molybdopterin"/>
    <property type="match status" value="1"/>
</dbReference>
<dbReference type="EMBL" id="CP035108">
    <property type="protein sequence ID" value="QAR32664.1"/>
    <property type="molecule type" value="Genomic_DNA"/>
</dbReference>
<feature type="domain" description="4Fe-4S Mo/W bis-MGD-type" evidence="11">
    <location>
        <begin position="48"/>
        <end position="105"/>
    </location>
</feature>
<dbReference type="InterPro" id="IPR050612">
    <property type="entry name" value="Prok_Mopterin_Oxidored"/>
</dbReference>
<gene>
    <name evidence="12" type="ORF">EP073_04340</name>
</gene>
<evidence type="ECO:0000256" key="9">
    <source>
        <dbReference type="ARBA" id="ARBA00023014"/>
    </source>
</evidence>
<dbReference type="InterPro" id="IPR006655">
    <property type="entry name" value="Mopterin_OxRdtase_prok_CS"/>
</dbReference>
<dbReference type="AlphaFoldDB" id="A0A3R6AXD9"/>
<keyword evidence="10" id="KW-1133">Transmembrane helix</keyword>
<dbReference type="Pfam" id="PF01568">
    <property type="entry name" value="Molydop_binding"/>
    <property type="match status" value="1"/>
</dbReference>
<dbReference type="InterPro" id="IPR019546">
    <property type="entry name" value="TAT_signal_bac_arc"/>
</dbReference>
<keyword evidence="7" id="KW-0560">Oxidoreductase</keyword>
<comment type="similarity">
    <text evidence="2">Belongs to the prokaryotic molybdopterin-containing oxidoreductase family.</text>
</comment>
<dbReference type="InterPro" id="IPR006311">
    <property type="entry name" value="TAT_signal"/>
</dbReference>
<keyword evidence="10" id="KW-0812">Transmembrane</keyword>
<keyword evidence="3" id="KW-0004">4Fe-4S</keyword>
<dbReference type="RefSeq" id="WP_128465951.1">
    <property type="nucleotide sequence ID" value="NZ_CP035108.1"/>
</dbReference>
<evidence type="ECO:0000259" key="11">
    <source>
        <dbReference type="PROSITE" id="PS51669"/>
    </source>
</evidence>
<dbReference type="SUPFAM" id="SSF53706">
    <property type="entry name" value="Formate dehydrogenase/DMSO reductase, domains 1-3"/>
    <property type="match status" value="1"/>
</dbReference>
<protein>
    <submittedName>
        <fullName evidence="12">Twin-arginine translocation signal domain-containing protein</fullName>
    </submittedName>
</protein>
<evidence type="ECO:0000313" key="12">
    <source>
        <dbReference type="EMBL" id="QAR32664.1"/>
    </source>
</evidence>
<dbReference type="PANTHER" id="PTHR43742:SF9">
    <property type="entry name" value="TETRATHIONATE REDUCTASE SUBUNIT A"/>
    <property type="match status" value="1"/>
</dbReference>
<dbReference type="GO" id="GO:0046872">
    <property type="term" value="F:metal ion binding"/>
    <property type="evidence" value="ECO:0007669"/>
    <property type="project" value="UniProtKB-KW"/>
</dbReference>
<dbReference type="SMART" id="SM00926">
    <property type="entry name" value="Molybdop_Fe4S4"/>
    <property type="match status" value="1"/>
</dbReference>
<evidence type="ECO:0000256" key="3">
    <source>
        <dbReference type="ARBA" id="ARBA00022485"/>
    </source>
</evidence>
<dbReference type="GO" id="GO:0051539">
    <property type="term" value="F:4 iron, 4 sulfur cluster binding"/>
    <property type="evidence" value="ECO:0007669"/>
    <property type="project" value="UniProtKB-KW"/>
</dbReference>
<sequence length="905" mass="100437">MKTVQVSRRSVLKAAGIAGAAAVMGINLDSTNSALAAAEAKKGILSKDDWHYGHCRMCMRGTCPNMYRVENGVAVEVMGNPKTPTSKGALCAKGQSIIQNLYNPYRVKAPMKRTNPKKGLQEDPQWVEISWDEALNTTAGVLKEIRERDPRRFVYSVGFGDMDFFCTFLFYFAGAYGTPNYIKTNGTLCVLHYASDLVQGVFPGVKPDATYAKYILAMGMNLGMGIASSDGGVRGLLNRIYNEKDIKVVCVDPHCGPDASKMEWVPVKPGGELAFLMGVANSIIFEVKKMDFEFLKWKTNAPYLVGSDGYYARGADGKPQIYDLKDKKIKSFDDKTLTDPDIDAKNVMINGVKTNAGFVLVKEGLRKNTPEWAAKISGIPASKIREVAKDFVDNASIGESIEMINGKGEKVVLPKRTSVCEGKRGIKNMRDGVHSDLMTKLLNMLVGSLDVPGGMLGTQRGRFLSPDEDGVVAPKGEARFKKPVYPPQHINLAEYFPHRHTLPTLAFKVAADTRKYGLNYDIEALLTVGGNVIASTTEPYEMAASVAKIPFSATVAYHYDEMAHMADILLPSHALLEKESVNSYEGAFDVYTKETISTRVMMYRDPMPPLYNTKQPQDIIIELCERIGMIDDFNANINKTGVILGEVTFAKLDPKDYLEPGKRYTIAEIWDKGVRAYFNKPLDDMKRDGIIVQQMAPADAYNSSFFKKGETRHPIYFERLKRSGDELRKFFTEYKDKIYLPDFDMEDQFRYYEPVITWRPKDLTNVKKGEKYDLISINWKTPTSGIRSAAVDQLPYLNEVSETFDPTYGKICLNTKTAAEKGIKEGDTIWVESANGKVSGQVHITELIFPDVVGFAGALGRLVDSLGKKAASYPMYNKLTNAKVSNCCAVAIGVSNSVPVRIYKA</sequence>
<dbReference type="Proteomes" id="UP000287502">
    <property type="component" value="Chromosome"/>
</dbReference>
<evidence type="ECO:0000256" key="10">
    <source>
        <dbReference type="SAM" id="Phobius"/>
    </source>
</evidence>
<dbReference type="PROSITE" id="PS51318">
    <property type="entry name" value="TAT"/>
    <property type="match status" value="1"/>
</dbReference>
<evidence type="ECO:0000256" key="8">
    <source>
        <dbReference type="ARBA" id="ARBA00023004"/>
    </source>
</evidence>
<keyword evidence="6" id="KW-0732">Signal</keyword>
<evidence type="ECO:0000256" key="7">
    <source>
        <dbReference type="ARBA" id="ARBA00023002"/>
    </source>
</evidence>
<evidence type="ECO:0000256" key="1">
    <source>
        <dbReference type="ARBA" id="ARBA00001942"/>
    </source>
</evidence>
<dbReference type="InterPro" id="IPR006656">
    <property type="entry name" value="Mopterin_OxRdtase"/>
</dbReference>
<keyword evidence="10" id="KW-0472">Membrane</keyword>
<evidence type="ECO:0000256" key="6">
    <source>
        <dbReference type="ARBA" id="ARBA00022729"/>
    </source>
</evidence>
<dbReference type="InterPro" id="IPR006963">
    <property type="entry name" value="Mopterin_OxRdtase_4Fe-4S_dom"/>
</dbReference>
<keyword evidence="5" id="KW-0479">Metal-binding</keyword>
<keyword evidence="4" id="KW-0500">Molybdenum</keyword>
<comment type="cofactor">
    <cofactor evidence="1">
        <name>Mo-bis(molybdopterin guanine dinucleotide)</name>
        <dbReference type="ChEBI" id="CHEBI:60539"/>
    </cofactor>
</comment>
<dbReference type="InterPro" id="IPR006657">
    <property type="entry name" value="MoPterin_dinucl-bd_dom"/>
</dbReference>
<dbReference type="Gene3D" id="2.20.25.90">
    <property type="entry name" value="ADC-like domains"/>
    <property type="match status" value="1"/>
</dbReference>
<dbReference type="GO" id="GO:0016491">
    <property type="term" value="F:oxidoreductase activity"/>
    <property type="evidence" value="ECO:0007669"/>
    <property type="project" value="UniProtKB-KW"/>
</dbReference>
<dbReference type="Gene3D" id="2.40.40.20">
    <property type="match status" value="1"/>
</dbReference>
<dbReference type="OrthoDB" id="9803192at2"/>
<feature type="transmembrane region" description="Helical" evidence="10">
    <location>
        <begin position="153"/>
        <end position="173"/>
    </location>
</feature>
<dbReference type="PANTHER" id="PTHR43742">
    <property type="entry name" value="TRIMETHYLAMINE-N-OXIDE REDUCTASE"/>
    <property type="match status" value="1"/>
</dbReference>
<dbReference type="GO" id="GO:0043546">
    <property type="term" value="F:molybdopterin cofactor binding"/>
    <property type="evidence" value="ECO:0007669"/>
    <property type="project" value="InterPro"/>
</dbReference>
<dbReference type="NCBIfam" id="TIGR01409">
    <property type="entry name" value="TAT_signal_seq"/>
    <property type="match status" value="1"/>
</dbReference>
<proteinExistence type="inferred from homology"/>
<dbReference type="SUPFAM" id="SSF50692">
    <property type="entry name" value="ADC-like"/>
    <property type="match status" value="1"/>
</dbReference>
<dbReference type="PROSITE" id="PS00932">
    <property type="entry name" value="MOLYBDOPTERIN_PROK_3"/>
    <property type="match status" value="1"/>
</dbReference>
<evidence type="ECO:0000256" key="2">
    <source>
        <dbReference type="ARBA" id="ARBA00010312"/>
    </source>
</evidence>
<dbReference type="KEGG" id="gtl:EP073_04340"/>
<dbReference type="PROSITE" id="PS51669">
    <property type="entry name" value="4FE4S_MOW_BIS_MGD"/>
    <property type="match status" value="1"/>
</dbReference>
<dbReference type="Gene3D" id="3.40.50.740">
    <property type="match status" value="2"/>
</dbReference>
<dbReference type="Gene3D" id="3.40.228.10">
    <property type="entry name" value="Dimethylsulfoxide Reductase, domain 2"/>
    <property type="match status" value="1"/>
</dbReference>
<keyword evidence="13" id="KW-1185">Reference proteome</keyword>
<evidence type="ECO:0000313" key="13">
    <source>
        <dbReference type="Proteomes" id="UP000287502"/>
    </source>
</evidence>
<evidence type="ECO:0000256" key="5">
    <source>
        <dbReference type="ARBA" id="ARBA00022723"/>
    </source>
</evidence>
<evidence type="ECO:0000256" key="4">
    <source>
        <dbReference type="ARBA" id="ARBA00022505"/>
    </source>
</evidence>
<name>A0A3R6AXD9_9BACT</name>
<reference evidence="12 13" key="1">
    <citation type="submission" date="2019-01" db="EMBL/GenBank/DDBJ databases">
        <title>Geovibrio thiophilus DSM 11263, complete genome.</title>
        <authorList>
            <person name="Spring S."/>
            <person name="Bunk B."/>
            <person name="Sproer C."/>
        </authorList>
    </citation>
    <scope>NUCLEOTIDE SEQUENCE [LARGE SCALE GENOMIC DNA]</scope>
    <source>
        <strain evidence="12 13">DSM 11263</strain>
    </source>
</reference>
<organism evidence="12 13">
    <name type="scientific">Geovibrio thiophilus</name>
    <dbReference type="NCBI Taxonomy" id="139438"/>
    <lineage>
        <taxon>Bacteria</taxon>
        <taxon>Pseudomonadati</taxon>
        <taxon>Deferribacterota</taxon>
        <taxon>Deferribacteres</taxon>
        <taxon>Deferribacterales</taxon>
        <taxon>Geovibrionaceae</taxon>
        <taxon>Geovibrio</taxon>
    </lineage>
</organism>